<gene>
    <name evidence="7" type="primary">msrQ</name>
    <name evidence="9" type="ORF">J2S73_002569</name>
</gene>
<evidence type="ECO:0000256" key="6">
    <source>
        <dbReference type="ARBA" id="ARBA00023136"/>
    </source>
</evidence>
<dbReference type="GO" id="GO:0016679">
    <property type="term" value="F:oxidoreductase activity, acting on diphenols and related substances as donors"/>
    <property type="evidence" value="ECO:0007669"/>
    <property type="project" value="TreeGrafter"/>
</dbReference>
<keyword evidence="2 7" id="KW-0813">Transport</keyword>
<comment type="similarity">
    <text evidence="7">Belongs to the MsrQ family.</text>
</comment>
<dbReference type="GO" id="GO:0005886">
    <property type="term" value="C:plasma membrane"/>
    <property type="evidence" value="ECO:0007669"/>
    <property type="project" value="UniProtKB-SubCell"/>
</dbReference>
<keyword evidence="10" id="KW-1185">Reference proteome</keyword>
<evidence type="ECO:0000256" key="3">
    <source>
        <dbReference type="ARBA" id="ARBA00022692"/>
    </source>
</evidence>
<protein>
    <recommendedName>
        <fullName evidence="7">Protein-methionine-sulfoxide reductase heme-binding subunit MsrQ</fullName>
    </recommendedName>
    <alternativeName>
        <fullName evidence="7">Flavocytochrome MsrQ</fullName>
    </alternativeName>
</protein>
<dbReference type="InterPro" id="IPR022837">
    <property type="entry name" value="MsrQ-like"/>
</dbReference>
<organism evidence="9 10">
    <name type="scientific">Amorphus orientalis</name>
    <dbReference type="NCBI Taxonomy" id="649198"/>
    <lineage>
        <taxon>Bacteria</taxon>
        <taxon>Pseudomonadati</taxon>
        <taxon>Pseudomonadota</taxon>
        <taxon>Alphaproteobacteria</taxon>
        <taxon>Hyphomicrobiales</taxon>
        <taxon>Amorphaceae</taxon>
        <taxon>Amorphus</taxon>
    </lineage>
</organism>
<feature type="transmembrane region" description="Helical" evidence="7">
    <location>
        <begin position="211"/>
        <end position="233"/>
    </location>
</feature>
<feature type="transmembrane region" description="Helical" evidence="7">
    <location>
        <begin position="88"/>
        <end position="106"/>
    </location>
</feature>
<dbReference type="GO" id="GO:0030091">
    <property type="term" value="P:protein repair"/>
    <property type="evidence" value="ECO:0007669"/>
    <property type="project" value="UniProtKB-UniRule"/>
</dbReference>
<comment type="function">
    <text evidence="7">Part of the MsrPQ system that repairs oxidized periplasmic proteins containing methionine sulfoxide residues (Met-O), using respiratory chain electrons. Thus protects these proteins from oxidative-stress damage caused by reactive species of oxygen and chlorine generated by the host defense mechanisms. MsrPQ is essential for the maintenance of envelope integrity under bleach stress, rescuing a wide series of structurally unrelated periplasmic proteins from methionine oxidation. MsrQ provides electrons for reduction to the reductase catalytic subunit MsrP, using the quinone pool of the respiratory chain.</text>
</comment>
<keyword evidence="6 7" id="KW-0472">Membrane</keyword>
<proteinExistence type="inferred from homology"/>
<evidence type="ECO:0000259" key="8">
    <source>
        <dbReference type="Pfam" id="PF01794"/>
    </source>
</evidence>
<keyword evidence="7" id="KW-0349">Heme</keyword>
<dbReference type="EMBL" id="JAUSUL010000002">
    <property type="protein sequence ID" value="MDQ0316112.1"/>
    <property type="molecule type" value="Genomic_DNA"/>
</dbReference>
<comment type="caution">
    <text evidence="9">The sequence shown here is derived from an EMBL/GenBank/DDBJ whole genome shotgun (WGS) entry which is preliminary data.</text>
</comment>
<evidence type="ECO:0000313" key="10">
    <source>
        <dbReference type="Proteomes" id="UP001229244"/>
    </source>
</evidence>
<dbReference type="GO" id="GO:0046872">
    <property type="term" value="F:metal ion binding"/>
    <property type="evidence" value="ECO:0007669"/>
    <property type="project" value="UniProtKB-KW"/>
</dbReference>
<comment type="subcellular location">
    <subcellularLocation>
        <location evidence="7">Cell membrane</location>
        <topology evidence="7">Multi-pass membrane protein</topology>
    </subcellularLocation>
    <subcellularLocation>
        <location evidence="1">Membrane</location>
        <topology evidence="1">Multi-pass membrane protein</topology>
    </subcellularLocation>
</comment>
<comment type="cofactor">
    <cofactor evidence="7">
        <name>FMN</name>
        <dbReference type="ChEBI" id="CHEBI:58210"/>
    </cofactor>
    <text evidence="7">Binds 1 FMN per subunit.</text>
</comment>
<keyword evidence="3 7" id="KW-0812">Transmembrane</keyword>
<keyword evidence="4 7" id="KW-1133">Transmembrane helix</keyword>
<dbReference type="Proteomes" id="UP001229244">
    <property type="component" value="Unassembled WGS sequence"/>
</dbReference>
<keyword evidence="5 7" id="KW-0408">Iron</keyword>
<keyword evidence="7" id="KW-0249">Electron transport</keyword>
<evidence type="ECO:0000256" key="2">
    <source>
        <dbReference type="ARBA" id="ARBA00022448"/>
    </source>
</evidence>
<keyword evidence="7" id="KW-1003">Cell membrane</keyword>
<dbReference type="GO" id="GO:0009055">
    <property type="term" value="F:electron transfer activity"/>
    <property type="evidence" value="ECO:0007669"/>
    <property type="project" value="UniProtKB-UniRule"/>
</dbReference>
<dbReference type="PANTHER" id="PTHR36964">
    <property type="entry name" value="PROTEIN-METHIONINE-SULFOXIDE REDUCTASE HEME-BINDING SUBUNIT MSRQ"/>
    <property type="match status" value="1"/>
</dbReference>
<dbReference type="GO" id="GO:0010181">
    <property type="term" value="F:FMN binding"/>
    <property type="evidence" value="ECO:0007669"/>
    <property type="project" value="UniProtKB-UniRule"/>
</dbReference>
<sequence>MRVQAADMPWNDRAGRFSRLRLVACLIAFGPALILILDAAIGDLGAKPLTEAIHRTGEWAVRLLILTLAITPLRRITGWNRLITVRRLLGLATFGYAFGHFVLYWADQNWNPARIVTELVSRVYLTIGFAALAGLAVLAATSTDGAIHRLGNTWQKLHRIGYLCAALAILHFFMQAKIDADQAALMLGFFLLVMSYRAAHALGLPLASPFTLIGVAGLGAVVTAFLEAGWYGVATRIPWQAVLSANLQLAPEPRPAFWILVVGVLAALLPFRRRLVAFRIARSH</sequence>
<dbReference type="AlphaFoldDB" id="A0AAE3VPW7"/>
<feature type="transmembrane region" description="Helical" evidence="7">
    <location>
        <begin position="126"/>
        <end position="147"/>
    </location>
</feature>
<evidence type="ECO:0000313" key="9">
    <source>
        <dbReference type="EMBL" id="MDQ0316112.1"/>
    </source>
</evidence>
<name>A0AAE3VPW7_9HYPH</name>
<keyword evidence="7" id="KW-0479">Metal-binding</keyword>
<keyword evidence="7" id="KW-0285">Flavoprotein</keyword>
<dbReference type="Pfam" id="PF01794">
    <property type="entry name" value="Ferric_reduct"/>
    <property type="match status" value="1"/>
</dbReference>
<comment type="cofactor">
    <cofactor evidence="7">
        <name>heme b</name>
        <dbReference type="ChEBI" id="CHEBI:60344"/>
    </cofactor>
    <text evidence="7">Binds 1 heme b (iron(II)-protoporphyrin IX) group per subunit.</text>
</comment>
<reference evidence="9" key="1">
    <citation type="submission" date="2023-07" db="EMBL/GenBank/DDBJ databases">
        <title>Genomic Encyclopedia of Type Strains, Phase IV (KMG-IV): sequencing the most valuable type-strain genomes for metagenomic binning, comparative biology and taxonomic classification.</title>
        <authorList>
            <person name="Goeker M."/>
        </authorList>
    </citation>
    <scope>NUCLEOTIDE SEQUENCE</scope>
    <source>
        <strain evidence="9">DSM 21202</strain>
    </source>
</reference>
<evidence type="ECO:0000256" key="5">
    <source>
        <dbReference type="ARBA" id="ARBA00023004"/>
    </source>
</evidence>
<evidence type="ECO:0000256" key="4">
    <source>
        <dbReference type="ARBA" id="ARBA00022989"/>
    </source>
</evidence>
<feature type="transmembrane region" description="Helical" evidence="7">
    <location>
        <begin position="20"/>
        <end position="39"/>
    </location>
</feature>
<accession>A0AAE3VPW7</accession>
<dbReference type="GO" id="GO:0020037">
    <property type="term" value="F:heme binding"/>
    <property type="evidence" value="ECO:0007669"/>
    <property type="project" value="UniProtKB-UniRule"/>
</dbReference>
<dbReference type="PANTHER" id="PTHR36964:SF1">
    <property type="entry name" value="PROTEIN-METHIONINE-SULFOXIDE REDUCTASE HEME-BINDING SUBUNIT MSRQ"/>
    <property type="match status" value="1"/>
</dbReference>
<evidence type="ECO:0000256" key="1">
    <source>
        <dbReference type="ARBA" id="ARBA00004141"/>
    </source>
</evidence>
<dbReference type="HAMAP" id="MF_01207">
    <property type="entry name" value="MsrQ"/>
    <property type="match status" value="1"/>
</dbReference>
<keyword evidence="7" id="KW-0288">FMN</keyword>
<dbReference type="RefSeq" id="WP_306885938.1">
    <property type="nucleotide sequence ID" value="NZ_JAUSUL010000002.1"/>
</dbReference>
<evidence type="ECO:0000256" key="7">
    <source>
        <dbReference type="HAMAP-Rule" id="MF_01207"/>
    </source>
</evidence>
<dbReference type="InterPro" id="IPR013130">
    <property type="entry name" value="Fe3_Rdtase_TM_dom"/>
</dbReference>
<feature type="transmembrane region" description="Helical" evidence="7">
    <location>
        <begin position="253"/>
        <end position="271"/>
    </location>
</feature>
<feature type="transmembrane region" description="Helical" evidence="7">
    <location>
        <begin position="182"/>
        <end position="199"/>
    </location>
</feature>
<comment type="subunit">
    <text evidence="7">Heterodimer of a catalytic subunit (MsrP) and a heme-binding subunit (MsrQ).</text>
</comment>
<feature type="domain" description="Ferric oxidoreductase" evidence="8">
    <location>
        <begin position="56"/>
        <end position="168"/>
    </location>
</feature>